<dbReference type="AlphaFoldDB" id="A0AA88UWQ4"/>
<evidence type="ECO:0000256" key="12">
    <source>
        <dbReference type="ARBA" id="ARBA00023136"/>
    </source>
</evidence>
<dbReference type="GO" id="GO:0061630">
    <property type="term" value="F:ubiquitin protein ligase activity"/>
    <property type="evidence" value="ECO:0007669"/>
    <property type="project" value="UniProtKB-EC"/>
</dbReference>
<feature type="non-terminal residue" evidence="17">
    <location>
        <position position="1"/>
    </location>
</feature>
<evidence type="ECO:0000256" key="15">
    <source>
        <dbReference type="SAM" id="Phobius"/>
    </source>
</evidence>
<gene>
    <name evidence="17" type="ORF">RJ640_015548</name>
</gene>
<keyword evidence="6 15" id="KW-0812">Transmembrane</keyword>
<comment type="subcellular location">
    <subcellularLocation>
        <location evidence="2">Membrane</location>
        <topology evidence="2">Single-pass membrane protein</topology>
    </subcellularLocation>
</comment>
<evidence type="ECO:0000259" key="16">
    <source>
        <dbReference type="PROSITE" id="PS50089"/>
    </source>
</evidence>
<dbReference type="SUPFAM" id="SSF57850">
    <property type="entry name" value="RING/U-box"/>
    <property type="match status" value="1"/>
</dbReference>
<dbReference type="CDD" id="cd16461">
    <property type="entry name" value="RING-H2_EL5-like"/>
    <property type="match status" value="1"/>
</dbReference>
<protein>
    <recommendedName>
        <fullName evidence="4">RING-type E3 ubiquitin transferase</fullName>
        <ecNumber evidence="4">2.3.2.27</ecNumber>
    </recommendedName>
</protein>
<evidence type="ECO:0000256" key="1">
    <source>
        <dbReference type="ARBA" id="ARBA00000900"/>
    </source>
</evidence>
<comment type="catalytic activity">
    <reaction evidence="1">
        <text>S-ubiquitinyl-[E2 ubiquitin-conjugating enzyme]-L-cysteine + [acceptor protein]-L-lysine = [E2 ubiquitin-conjugating enzyme]-L-cysteine + N(6)-ubiquitinyl-[acceptor protein]-L-lysine.</text>
        <dbReference type="EC" id="2.3.2.27"/>
    </reaction>
</comment>
<evidence type="ECO:0000256" key="10">
    <source>
        <dbReference type="ARBA" id="ARBA00022833"/>
    </source>
</evidence>
<evidence type="ECO:0000256" key="2">
    <source>
        <dbReference type="ARBA" id="ARBA00004167"/>
    </source>
</evidence>
<dbReference type="GO" id="GO:0008270">
    <property type="term" value="F:zinc ion binding"/>
    <property type="evidence" value="ECO:0007669"/>
    <property type="project" value="UniProtKB-KW"/>
</dbReference>
<keyword evidence="8 14" id="KW-0863">Zinc-finger</keyword>
<accession>A0AA88UWQ4</accession>
<comment type="pathway">
    <text evidence="3">Protein modification; protein ubiquitination.</text>
</comment>
<dbReference type="InterPro" id="IPR012862">
    <property type="entry name" value="DUF1635"/>
</dbReference>
<reference evidence="17" key="1">
    <citation type="submission" date="2022-12" db="EMBL/GenBank/DDBJ databases">
        <title>Draft genome assemblies for two species of Escallonia (Escalloniales).</title>
        <authorList>
            <person name="Chanderbali A."/>
            <person name="Dervinis C."/>
            <person name="Anghel I."/>
            <person name="Soltis D."/>
            <person name="Soltis P."/>
            <person name="Zapata F."/>
        </authorList>
    </citation>
    <scope>NUCLEOTIDE SEQUENCE</scope>
    <source>
        <strain evidence="17">UCBG92.1500</strain>
        <tissue evidence="17">Leaf</tissue>
    </source>
</reference>
<evidence type="ECO:0000256" key="6">
    <source>
        <dbReference type="ARBA" id="ARBA00022692"/>
    </source>
</evidence>
<evidence type="ECO:0000256" key="11">
    <source>
        <dbReference type="ARBA" id="ARBA00022989"/>
    </source>
</evidence>
<evidence type="ECO:0000256" key="3">
    <source>
        <dbReference type="ARBA" id="ARBA00004906"/>
    </source>
</evidence>
<evidence type="ECO:0000256" key="8">
    <source>
        <dbReference type="ARBA" id="ARBA00022771"/>
    </source>
</evidence>
<dbReference type="Gene3D" id="3.30.40.10">
    <property type="entry name" value="Zinc/RING finger domain, C3HC4 (zinc finger)"/>
    <property type="match status" value="1"/>
</dbReference>
<dbReference type="SMART" id="SM00184">
    <property type="entry name" value="RING"/>
    <property type="match status" value="1"/>
</dbReference>
<evidence type="ECO:0000256" key="14">
    <source>
        <dbReference type="PROSITE-ProRule" id="PRU00175"/>
    </source>
</evidence>
<evidence type="ECO:0000256" key="7">
    <source>
        <dbReference type="ARBA" id="ARBA00022723"/>
    </source>
</evidence>
<evidence type="ECO:0000313" key="17">
    <source>
        <dbReference type="EMBL" id="KAK2995267.1"/>
    </source>
</evidence>
<keyword evidence="10" id="KW-0862">Zinc</keyword>
<dbReference type="InterPro" id="IPR013083">
    <property type="entry name" value="Znf_RING/FYVE/PHD"/>
</dbReference>
<evidence type="ECO:0000256" key="5">
    <source>
        <dbReference type="ARBA" id="ARBA00022679"/>
    </source>
</evidence>
<keyword evidence="11 15" id="KW-1133">Transmembrane helix</keyword>
<evidence type="ECO:0000256" key="9">
    <source>
        <dbReference type="ARBA" id="ARBA00022786"/>
    </source>
</evidence>
<keyword evidence="18" id="KW-1185">Reference proteome</keyword>
<feature type="domain" description="RING-type" evidence="16">
    <location>
        <begin position="433"/>
        <end position="475"/>
    </location>
</feature>
<dbReference type="PANTHER" id="PTHR33431:SF12">
    <property type="entry name" value="HIGH MOBILITY GROUP BOX PROTEIN, PUTATIVE (DUF1635)-RELATED"/>
    <property type="match status" value="1"/>
</dbReference>
<keyword evidence="9" id="KW-0833">Ubl conjugation pathway</keyword>
<keyword evidence="12 15" id="KW-0472">Membrane</keyword>
<comment type="similarity">
    <text evidence="13">Belongs to the RING-type zinc finger family. ATL subfamily.</text>
</comment>
<comment type="caution">
    <text evidence="17">The sequence shown here is derived from an EMBL/GenBank/DDBJ whole genome shotgun (WGS) entry which is preliminary data.</text>
</comment>
<evidence type="ECO:0000256" key="13">
    <source>
        <dbReference type="ARBA" id="ARBA00024209"/>
    </source>
</evidence>
<dbReference type="Pfam" id="PF07795">
    <property type="entry name" value="DUF1635"/>
    <property type="match status" value="1"/>
</dbReference>
<dbReference type="EC" id="2.3.2.27" evidence="4"/>
<keyword evidence="5" id="KW-0808">Transferase</keyword>
<feature type="transmembrane region" description="Helical" evidence="15">
    <location>
        <begin position="345"/>
        <end position="363"/>
    </location>
</feature>
<dbReference type="PROSITE" id="PS50089">
    <property type="entry name" value="ZF_RING_2"/>
    <property type="match status" value="1"/>
</dbReference>
<dbReference type="Pfam" id="PF13639">
    <property type="entry name" value="zf-RING_2"/>
    <property type="match status" value="1"/>
</dbReference>
<name>A0AA88UWQ4_9ASTE</name>
<evidence type="ECO:0000313" key="18">
    <source>
        <dbReference type="Proteomes" id="UP001187471"/>
    </source>
</evidence>
<dbReference type="FunFam" id="3.30.40.10:FF:000187">
    <property type="entry name" value="E3 ubiquitin-protein ligase ATL6"/>
    <property type="match status" value="1"/>
</dbReference>
<dbReference type="EMBL" id="JAVXUO010000116">
    <property type="protein sequence ID" value="KAK2995267.1"/>
    <property type="molecule type" value="Genomic_DNA"/>
</dbReference>
<dbReference type="PANTHER" id="PTHR33431">
    <property type="entry name" value="ENABLED-LIKE PROTEIN (DUF1635)"/>
    <property type="match status" value="1"/>
</dbReference>
<organism evidence="17 18">
    <name type="scientific">Escallonia rubra</name>
    <dbReference type="NCBI Taxonomy" id="112253"/>
    <lineage>
        <taxon>Eukaryota</taxon>
        <taxon>Viridiplantae</taxon>
        <taxon>Streptophyta</taxon>
        <taxon>Embryophyta</taxon>
        <taxon>Tracheophyta</taxon>
        <taxon>Spermatophyta</taxon>
        <taxon>Magnoliopsida</taxon>
        <taxon>eudicotyledons</taxon>
        <taxon>Gunneridae</taxon>
        <taxon>Pentapetalae</taxon>
        <taxon>asterids</taxon>
        <taxon>campanulids</taxon>
        <taxon>Escalloniales</taxon>
        <taxon>Escalloniaceae</taxon>
        <taxon>Escallonia</taxon>
    </lineage>
</organism>
<sequence length="599" mass="66759">MEEMASLWNYQESMDELKQKLLYTTIELESVRMEAREEIRKHEDYMKQLVQFLKIVSQERDEARGQLQKLLNKIMPCTTPPELFTPVTQIPPPHSPIVKPAKANSSVTESNSLSETYNYHELHSHSSSPVDSIFDAVSSPELSNINIADSSNVAFVNQPFVQDYNGNVGTLSTSVVPKTDQASLIIDTLLKGKSLPQKGKLLQAVLEAGPLLQTLLVAGPLPRWRNPPPVQAFHIPPVSVKGDAENVNQKPVANFAHVAKPVNYQPYAQLSCGSSQMLSTSLLNFGNGPLGSSVGGGRLVSGGSNASNSYVQHSMSSSPAPSPLFQPSSGLPPFSGLHGLHWDPWVVALVGAICTFFLVFSYYRILQRHCSALQGINFSRNRAPRRRLNQDNPDDPSLQFQSQALDSFVMRSLPIVKFKKKNEDDSGQSSTECAVCLGEFEEGEWLKHLPNCSHIFHVSCIDTWFQSHSNCPLCRSHVFNLEYSISVCSLQETLRREEFHQEGSAMYQVLRSHILQNTSHSPDPETEPQNFAAQHPSNCNSLFFLVLYPLPSSHVSVITMRQAAIELVSICYSCCLFHLHFTFYVLHKNVLSNGCREYN</sequence>
<evidence type="ECO:0000256" key="4">
    <source>
        <dbReference type="ARBA" id="ARBA00012483"/>
    </source>
</evidence>
<keyword evidence="7" id="KW-0479">Metal-binding</keyword>
<dbReference type="Proteomes" id="UP001187471">
    <property type="component" value="Unassembled WGS sequence"/>
</dbReference>
<proteinExistence type="inferred from homology"/>
<dbReference type="InterPro" id="IPR001841">
    <property type="entry name" value="Znf_RING"/>
</dbReference>
<dbReference type="GO" id="GO:0016020">
    <property type="term" value="C:membrane"/>
    <property type="evidence" value="ECO:0007669"/>
    <property type="project" value="UniProtKB-SubCell"/>
</dbReference>